<dbReference type="FunFam" id="2.90.10.10:FF:000006">
    <property type="entry name" value="Serine/threonine-protein kinase"/>
    <property type="match status" value="1"/>
</dbReference>
<evidence type="ECO:0000256" key="1">
    <source>
        <dbReference type="ARBA" id="ARBA00004479"/>
    </source>
</evidence>
<comment type="subcellular location">
    <subcellularLocation>
        <location evidence="1">Membrane</location>
        <topology evidence="1">Single-pass type I membrane protein</topology>
    </subcellularLocation>
</comment>
<keyword evidence="10 18" id="KW-0067">ATP-binding</keyword>
<keyword evidence="13" id="KW-1015">Disulfide bond</keyword>
<keyword evidence="11 20" id="KW-1133">Transmembrane helix</keyword>
<dbReference type="GO" id="GO:0004674">
    <property type="term" value="F:protein serine/threonine kinase activity"/>
    <property type="evidence" value="ECO:0007669"/>
    <property type="project" value="UniProtKB-KW"/>
</dbReference>
<evidence type="ECO:0000256" key="6">
    <source>
        <dbReference type="ARBA" id="ARBA00022692"/>
    </source>
</evidence>
<evidence type="ECO:0000313" key="23">
    <source>
        <dbReference type="EMBL" id="KAF4401630.1"/>
    </source>
</evidence>
<name>A0A7J6I4P5_CANSA</name>
<feature type="compositionally biased region" description="Basic and acidic residues" evidence="19">
    <location>
        <begin position="320"/>
        <end position="336"/>
    </location>
</feature>
<dbReference type="Pfam" id="PF00069">
    <property type="entry name" value="Pkinase"/>
    <property type="match status" value="2"/>
</dbReference>
<evidence type="ECO:0000256" key="5">
    <source>
        <dbReference type="ARBA" id="ARBA00022679"/>
    </source>
</evidence>
<feature type="region of interest" description="Disordered" evidence="19">
    <location>
        <begin position="543"/>
        <end position="573"/>
    </location>
</feature>
<dbReference type="InterPro" id="IPR017441">
    <property type="entry name" value="Protein_kinase_ATP_BS"/>
</dbReference>
<feature type="region of interest" description="Disordered" evidence="19">
    <location>
        <begin position="416"/>
        <end position="435"/>
    </location>
</feature>
<keyword evidence="6 20" id="KW-0812">Transmembrane</keyword>
<evidence type="ECO:0000259" key="21">
    <source>
        <dbReference type="PROSITE" id="PS50011"/>
    </source>
</evidence>
<reference evidence="23 24" key="1">
    <citation type="journal article" date="2020" name="bioRxiv">
        <title>Sequence and annotation of 42 cannabis genomes reveals extensive copy number variation in cannabinoid synthesis and pathogen resistance genes.</title>
        <authorList>
            <person name="Mckernan K.J."/>
            <person name="Helbert Y."/>
            <person name="Kane L.T."/>
            <person name="Ebling H."/>
            <person name="Zhang L."/>
            <person name="Liu B."/>
            <person name="Eaton Z."/>
            <person name="Mclaughlin S."/>
            <person name="Kingan S."/>
            <person name="Baybayan P."/>
            <person name="Concepcion G."/>
            <person name="Jordan M."/>
            <person name="Riva A."/>
            <person name="Barbazuk W."/>
            <person name="Harkins T."/>
        </authorList>
    </citation>
    <scope>NUCLEOTIDE SEQUENCE [LARGE SCALE GENOMIC DNA]</scope>
    <source>
        <strain evidence="24">cv. Jamaican Lion 4</strain>
        <tissue evidence="23">Leaf</tissue>
    </source>
</reference>
<dbReference type="SUPFAM" id="SSF51110">
    <property type="entry name" value="alpha-D-mannose-specific plant lectins"/>
    <property type="match status" value="1"/>
</dbReference>
<dbReference type="InterPro" id="IPR001480">
    <property type="entry name" value="Bulb-type_lectin_dom"/>
</dbReference>
<dbReference type="Pfam" id="PF24497">
    <property type="entry name" value="MIT_ATG1"/>
    <property type="match status" value="1"/>
</dbReference>
<keyword evidence="3" id="KW-0723">Serine/threonine-protein kinase</keyword>
<accession>A0A7J6I4P5</accession>
<dbReference type="PANTHER" id="PTHR47974:SF4">
    <property type="entry name" value="RECEPTOR-LIKE SERINE_THREONINE-PROTEIN KINASE"/>
    <property type="match status" value="1"/>
</dbReference>
<dbReference type="SMART" id="SM00108">
    <property type="entry name" value="B_lectin"/>
    <property type="match status" value="1"/>
</dbReference>
<dbReference type="EMBL" id="JAATIQ010000012">
    <property type="protein sequence ID" value="KAF4401630.1"/>
    <property type="molecule type" value="Genomic_DNA"/>
</dbReference>
<evidence type="ECO:0000256" key="2">
    <source>
        <dbReference type="ARBA" id="ARBA00012513"/>
    </source>
</evidence>
<evidence type="ECO:0000256" key="13">
    <source>
        <dbReference type="ARBA" id="ARBA00023157"/>
    </source>
</evidence>
<feature type="region of interest" description="Disordered" evidence="19">
    <location>
        <begin position="463"/>
        <end position="484"/>
    </location>
</feature>
<dbReference type="Gene3D" id="1.10.510.10">
    <property type="entry name" value="Transferase(Phosphotransferase) domain 1"/>
    <property type="match status" value="3"/>
</dbReference>
<dbReference type="FunFam" id="3.30.200.20:FF:000003">
    <property type="entry name" value="Non-specific serine/threonine protein kinase"/>
    <property type="match status" value="1"/>
</dbReference>
<dbReference type="GO" id="GO:0005524">
    <property type="term" value="F:ATP binding"/>
    <property type="evidence" value="ECO:0007669"/>
    <property type="project" value="UniProtKB-UniRule"/>
</dbReference>
<keyword evidence="24" id="KW-1185">Reference proteome</keyword>
<evidence type="ECO:0000256" key="4">
    <source>
        <dbReference type="ARBA" id="ARBA00022536"/>
    </source>
</evidence>
<comment type="caution">
    <text evidence="23">The sequence shown here is derived from an EMBL/GenBank/DDBJ whole genome shotgun (WGS) entry which is preliminary data.</text>
</comment>
<comment type="catalytic activity">
    <reaction evidence="16">
        <text>L-threonyl-[protein] + ATP = O-phospho-L-threonyl-[protein] + ADP + H(+)</text>
        <dbReference type="Rhea" id="RHEA:46608"/>
        <dbReference type="Rhea" id="RHEA-COMP:11060"/>
        <dbReference type="Rhea" id="RHEA-COMP:11605"/>
        <dbReference type="ChEBI" id="CHEBI:15378"/>
        <dbReference type="ChEBI" id="CHEBI:30013"/>
        <dbReference type="ChEBI" id="CHEBI:30616"/>
        <dbReference type="ChEBI" id="CHEBI:61977"/>
        <dbReference type="ChEBI" id="CHEBI:456216"/>
        <dbReference type="EC" id="2.7.11.1"/>
    </reaction>
</comment>
<dbReference type="InterPro" id="IPR000858">
    <property type="entry name" value="S_locus_glycoprot_dom"/>
</dbReference>
<evidence type="ECO:0000256" key="8">
    <source>
        <dbReference type="ARBA" id="ARBA00022741"/>
    </source>
</evidence>
<gene>
    <name evidence="23" type="ORF">G4B88_001824</name>
</gene>
<evidence type="ECO:0000256" key="19">
    <source>
        <dbReference type="SAM" id="MobiDB-lite"/>
    </source>
</evidence>
<evidence type="ECO:0000256" key="7">
    <source>
        <dbReference type="ARBA" id="ARBA00022729"/>
    </source>
</evidence>
<dbReference type="InterPro" id="IPR000719">
    <property type="entry name" value="Prot_kinase_dom"/>
</dbReference>
<keyword evidence="5" id="KW-0808">Transferase</keyword>
<keyword evidence="4" id="KW-0245">EGF-like domain</keyword>
<dbReference type="Gene3D" id="2.90.10.10">
    <property type="entry name" value="Bulb-type lectin domain"/>
    <property type="match status" value="1"/>
</dbReference>
<dbReference type="SUPFAM" id="SSF56112">
    <property type="entry name" value="Protein kinase-like (PK-like)"/>
    <property type="match status" value="2"/>
</dbReference>
<dbReference type="EC" id="2.7.11.1" evidence="2"/>
<feature type="binding site" evidence="18">
    <location>
        <position position="1240"/>
    </location>
    <ligand>
        <name>ATP</name>
        <dbReference type="ChEBI" id="CHEBI:30616"/>
    </ligand>
</feature>
<evidence type="ECO:0000256" key="9">
    <source>
        <dbReference type="ARBA" id="ARBA00022777"/>
    </source>
</evidence>
<protein>
    <recommendedName>
        <fullName evidence="2">non-specific serine/threonine protein kinase</fullName>
        <ecNumber evidence="2">2.7.11.1</ecNumber>
    </recommendedName>
</protein>
<feature type="compositionally biased region" description="Polar residues" evidence="19">
    <location>
        <begin position="416"/>
        <end position="425"/>
    </location>
</feature>
<keyword evidence="15" id="KW-0325">Glycoprotein</keyword>
<dbReference type="FunFam" id="3.30.200.20:FF:000059">
    <property type="entry name" value="S-receptor-like serine/threonine-protein kinase"/>
    <property type="match status" value="1"/>
</dbReference>
<feature type="region of interest" description="Disordered" evidence="19">
    <location>
        <begin position="287"/>
        <end position="348"/>
    </location>
</feature>
<feature type="binding site" evidence="18">
    <location>
        <position position="43"/>
    </location>
    <ligand>
        <name>ATP</name>
        <dbReference type="ChEBI" id="CHEBI:30616"/>
    </ligand>
</feature>
<feature type="compositionally biased region" description="Polar residues" evidence="19">
    <location>
        <begin position="549"/>
        <end position="567"/>
    </location>
</feature>
<evidence type="ECO:0000313" key="24">
    <source>
        <dbReference type="Proteomes" id="UP000583929"/>
    </source>
</evidence>
<dbReference type="CDD" id="cd14009">
    <property type="entry name" value="STKc_ATG1_ULK_like"/>
    <property type="match status" value="1"/>
</dbReference>
<feature type="transmembrane region" description="Helical" evidence="20">
    <location>
        <begin position="1155"/>
        <end position="1178"/>
    </location>
</feature>
<dbReference type="InterPro" id="IPR011009">
    <property type="entry name" value="Kinase-like_dom_sf"/>
</dbReference>
<feature type="domain" description="Bulb-type lectin" evidence="22">
    <location>
        <begin position="714"/>
        <end position="844"/>
    </location>
</feature>
<dbReference type="GO" id="GO:0048544">
    <property type="term" value="P:recognition of pollen"/>
    <property type="evidence" value="ECO:0007669"/>
    <property type="project" value="InterPro"/>
</dbReference>
<evidence type="ECO:0000256" key="10">
    <source>
        <dbReference type="ARBA" id="ARBA00022840"/>
    </source>
</evidence>
<sequence length="1494" mass="167077">MAQANGRGRVVGDYLVGRQIGSGSFSVVWHARHRVHGTEVAIKEIATSRLNKKLQESLMSEIFILKKINHPNIIQLHDIIEAPGKIHLVLEYCKGGDLSMYIQRHGRVPETTAKHFMQQLAAGLQILRDNNLIHRDLKPQNLLLSTHEDSAVLKIADFGFARSLQPRGLAETLCGSPLYMAPEIMQLQKYDAKLLQNIVKSTELNFPPDSNNFLSSDCKDLCQKLLRRNPVERLTFEEFFNHPFLSQKLPNDSLRSRGSTTRIVTGFPLSDSNSVKKTDANSQEDCLPFFLDDDSSGPEGSPSYSRRPSMKSTIGFSLETKNERREPPSFDTKIDRLATTPTTSNNIDPIFQYKTASPKESYNIRPDSHKSSVKILHDPIKLTSQKPINARPRVVDSLEFSDQDYVLVSGPPVDVSSLSGSTTKPSPFPYKLESPPKASAATISTAPLPIIGATNSNICRMESMESQSSGPGTSQGSTDMDTLEQPSTNCMIRLKSLQKCAAAITELVNDKIEADKQLEAFSIQLVILAIWKQALHICHTQAASDMEGSPSQETTRLKSASKKNSSPDAEECSVVNTLGPEDISPQIEREFLREVEHAEELAKIIKPGNIEMPDPMETIFQSALAFGKHGGVDELMGDMESAAVFYSKAVRLLVFLLIEAPSLILNPPFSLTSSDRFLSQESNTILSFPTMKFSGTFFVFFVAPAIIWSQPSSSSSSPGWPSLSKGSSLKIDKLETEFLVSAKGTFSAGFYKVGTNAFCFSIWFTKSLDKTVVWMANRDKPVNGKQSRITLHKNGNLVLTDASGSIVWSTDTFSDSSAVEAQLLETGNFVLIDQVEKKIIWGSFNFPTDTLLPLQPLVINTTLVSKRSKGTYLTGVYNMKFDDNNVLNLVYNGPKLSSIYWPRQPGGNVFVTGRTPYNSSRIAILDEYGKFLSSDQLQFNAYDYGIGPKRRLTVDYDGILRLYSLDESTGLWEISWLPFNLDSCLVDGLCGEYGICSYKNPKPACYCPNGFIRIDVSDWSKGCRPPLKLSNDADKVDFIELLNTDYYGYDLETYKLGVSFKECRNSCLTDVRCKGFGYSLDGQGQCFPKSFLVNGYHTPDSHSVIHMKVPKEIIPSSQMKLTSEKGDELSCSSTEVLFNNDARGEKSNKNGYLKYLMAFVAAFAVIEVLCFALWWWFIYRKRVNEEMINMGYMAIALGFKRFTYLELKRATKNFKEEIGKGGFGSVYKGVLDDGRVVAVKRLEGILQGDAEFWAEVSIIGNINHRNLVKLWGFCAQKNHKLLVYDYVENGSLDKVLYSSKKLGFDQRYNIAVGTAKGLSYLHEECLEWVLHCDVKPQNILLDDCLEAKVSDFGMSKLFKEAYDVGFSRVRGTRGYLAPEWMMNLKIDSKADVYSYGVVVLELVSGKCVSNFLSNSSSHDHYNAQFNHLVQWVSENMKEEGLKEVIDPRLIDDEFDQKKVERLVKVALLCVQEDRNLRPAMSKVVELLVQIDTHV</sequence>
<evidence type="ECO:0000256" key="16">
    <source>
        <dbReference type="ARBA" id="ARBA00047899"/>
    </source>
</evidence>
<dbReference type="FunFam" id="1.10.510.10:FF:000537">
    <property type="entry name" value="Putative receptor-like protein kinase"/>
    <property type="match status" value="1"/>
</dbReference>
<evidence type="ECO:0000256" key="15">
    <source>
        <dbReference type="ARBA" id="ARBA00023180"/>
    </source>
</evidence>
<dbReference type="InterPro" id="IPR008271">
    <property type="entry name" value="Ser/Thr_kinase_AS"/>
</dbReference>
<evidence type="ECO:0000256" key="17">
    <source>
        <dbReference type="ARBA" id="ARBA00048679"/>
    </source>
</evidence>
<dbReference type="Pfam" id="PF01453">
    <property type="entry name" value="B_lectin"/>
    <property type="match status" value="1"/>
</dbReference>
<evidence type="ECO:0000256" key="3">
    <source>
        <dbReference type="ARBA" id="ARBA00022527"/>
    </source>
</evidence>
<feature type="compositionally biased region" description="Low complexity" evidence="19">
    <location>
        <begin position="466"/>
        <end position="478"/>
    </location>
</feature>
<comment type="catalytic activity">
    <reaction evidence="17">
        <text>L-seryl-[protein] + ATP = O-phospho-L-seryl-[protein] + ADP + H(+)</text>
        <dbReference type="Rhea" id="RHEA:17989"/>
        <dbReference type="Rhea" id="RHEA-COMP:9863"/>
        <dbReference type="Rhea" id="RHEA-COMP:11604"/>
        <dbReference type="ChEBI" id="CHEBI:15378"/>
        <dbReference type="ChEBI" id="CHEBI:29999"/>
        <dbReference type="ChEBI" id="CHEBI:30616"/>
        <dbReference type="ChEBI" id="CHEBI:83421"/>
        <dbReference type="ChEBI" id="CHEBI:456216"/>
        <dbReference type="EC" id="2.7.11.1"/>
    </reaction>
</comment>
<dbReference type="InterPro" id="IPR036426">
    <property type="entry name" value="Bulb-type_lectin_dom_sf"/>
</dbReference>
<evidence type="ECO:0000256" key="11">
    <source>
        <dbReference type="ARBA" id="ARBA00022989"/>
    </source>
</evidence>
<dbReference type="PROSITE" id="PS00107">
    <property type="entry name" value="PROTEIN_KINASE_ATP"/>
    <property type="match status" value="2"/>
</dbReference>
<feature type="domain" description="Protein kinase" evidence="21">
    <location>
        <begin position="14"/>
        <end position="245"/>
    </location>
</feature>
<keyword evidence="14" id="KW-0675">Receptor</keyword>
<dbReference type="CDD" id="cd01098">
    <property type="entry name" value="PAN_AP_plant"/>
    <property type="match status" value="1"/>
</dbReference>
<dbReference type="GO" id="GO:0016020">
    <property type="term" value="C:membrane"/>
    <property type="evidence" value="ECO:0007669"/>
    <property type="project" value="UniProtKB-SubCell"/>
</dbReference>
<evidence type="ECO:0000256" key="12">
    <source>
        <dbReference type="ARBA" id="ARBA00023136"/>
    </source>
</evidence>
<evidence type="ECO:0000256" key="14">
    <source>
        <dbReference type="ARBA" id="ARBA00023170"/>
    </source>
</evidence>
<dbReference type="PROSITE" id="PS00108">
    <property type="entry name" value="PROTEIN_KINASE_ST"/>
    <property type="match status" value="2"/>
</dbReference>
<keyword evidence="7" id="KW-0732">Signal</keyword>
<dbReference type="SMART" id="SM00220">
    <property type="entry name" value="S_TKc"/>
    <property type="match status" value="2"/>
</dbReference>
<evidence type="ECO:0000256" key="18">
    <source>
        <dbReference type="PROSITE-ProRule" id="PRU10141"/>
    </source>
</evidence>
<dbReference type="PROSITE" id="PS50927">
    <property type="entry name" value="BULB_LECTIN"/>
    <property type="match status" value="1"/>
</dbReference>
<proteinExistence type="predicted"/>
<dbReference type="CDD" id="cd14066">
    <property type="entry name" value="STKc_IRAK"/>
    <property type="match status" value="1"/>
</dbReference>
<dbReference type="PANTHER" id="PTHR47974">
    <property type="entry name" value="OS07G0415500 PROTEIN"/>
    <property type="match status" value="1"/>
</dbReference>
<dbReference type="PROSITE" id="PS50011">
    <property type="entry name" value="PROTEIN_KINASE_DOM"/>
    <property type="match status" value="2"/>
</dbReference>
<organism evidence="23 24">
    <name type="scientific">Cannabis sativa</name>
    <name type="common">Hemp</name>
    <name type="synonym">Marijuana</name>
    <dbReference type="NCBI Taxonomy" id="3483"/>
    <lineage>
        <taxon>Eukaryota</taxon>
        <taxon>Viridiplantae</taxon>
        <taxon>Streptophyta</taxon>
        <taxon>Embryophyta</taxon>
        <taxon>Tracheophyta</taxon>
        <taxon>Spermatophyta</taxon>
        <taxon>Magnoliopsida</taxon>
        <taxon>eudicotyledons</taxon>
        <taxon>Gunneridae</taxon>
        <taxon>Pentapetalae</taxon>
        <taxon>rosids</taxon>
        <taxon>fabids</taxon>
        <taxon>Rosales</taxon>
        <taxon>Cannabaceae</taxon>
        <taxon>Cannabis</taxon>
    </lineage>
</organism>
<feature type="compositionally biased region" description="Low complexity" evidence="19">
    <location>
        <begin position="297"/>
        <end position="307"/>
    </location>
</feature>
<keyword evidence="8 18" id="KW-0547">Nucleotide-binding</keyword>
<dbReference type="Gene3D" id="3.30.200.20">
    <property type="entry name" value="Phosphorylase Kinase, domain 1"/>
    <property type="match status" value="1"/>
</dbReference>
<evidence type="ECO:0000259" key="22">
    <source>
        <dbReference type="PROSITE" id="PS50927"/>
    </source>
</evidence>
<dbReference type="InterPro" id="IPR056281">
    <property type="entry name" value="MIT_ATG1a/b/c"/>
</dbReference>
<evidence type="ECO:0000256" key="20">
    <source>
        <dbReference type="SAM" id="Phobius"/>
    </source>
</evidence>
<dbReference type="CDD" id="cd00028">
    <property type="entry name" value="B_lectin"/>
    <property type="match status" value="1"/>
</dbReference>
<keyword evidence="12 20" id="KW-0472">Membrane</keyword>
<keyword evidence="9" id="KW-0418">Kinase</keyword>
<dbReference type="Proteomes" id="UP000583929">
    <property type="component" value="Unassembled WGS sequence"/>
</dbReference>
<feature type="domain" description="Protein kinase" evidence="21">
    <location>
        <begin position="1212"/>
        <end position="1494"/>
    </location>
</feature>
<dbReference type="Pfam" id="PF00954">
    <property type="entry name" value="S_locus_glycop"/>
    <property type="match status" value="1"/>
</dbReference>